<keyword evidence="2" id="KW-0614">Plasmid</keyword>
<evidence type="ECO:0000313" key="3">
    <source>
        <dbReference type="Proteomes" id="UP000253744"/>
    </source>
</evidence>
<evidence type="ECO:0000313" key="2">
    <source>
        <dbReference type="EMBL" id="AXH00439.1"/>
    </source>
</evidence>
<evidence type="ECO:0000256" key="1">
    <source>
        <dbReference type="SAM" id="MobiDB-lite"/>
    </source>
</evidence>
<geneLocation type="plasmid" evidence="3">
    <name>pdrda</name>
</geneLocation>
<reference evidence="2 3" key="1">
    <citation type="submission" date="2018-07" db="EMBL/GenBank/DDBJ databases">
        <title>Complete Genome and Methylome Analysis of Deinococcus wulumuqiensis NEB 479.</title>
        <authorList>
            <person name="Fomenkov A."/>
            <person name="Luyten Y."/>
            <person name="Vincze T."/>
            <person name="Anton B.P."/>
            <person name="Clark T."/>
            <person name="Roberts R.J."/>
            <person name="Morgan R.D."/>
        </authorList>
    </citation>
    <scope>NUCLEOTIDE SEQUENCE [LARGE SCALE GENOMIC DNA]</scope>
    <source>
        <strain evidence="2 3">NEB 479</strain>
        <plasmid evidence="3">Plasmid pdrda</plasmid>
    </source>
</reference>
<dbReference type="KEGG" id="dwu:DVJ83_14015"/>
<gene>
    <name evidence="2" type="ORF">DVJ83_14015</name>
</gene>
<organism evidence="2 3">
    <name type="scientific">Deinococcus wulumuqiensis</name>
    <dbReference type="NCBI Taxonomy" id="980427"/>
    <lineage>
        <taxon>Bacteria</taxon>
        <taxon>Thermotogati</taxon>
        <taxon>Deinococcota</taxon>
        <taxon>Deinococci</taxon>
        <taxon>Deinococcales</taxon>
        <taxon>Deinococcaceae</taxon>
        <taxon>Deinococcus</taxon>
    </lineage>
</organism>
<dbReference type="EMBL" id="CP031159">
    <property type="protein sequence ID" value="AXH00439.1"/>
    <property type="molecule type" value="Genomic_DNA"/>
</dbReference>
<proteinExistence type="predicted"/>
<sequence>MSSAFWFSDVPEQFSELRDARNGTPHHSILRPAQCFALAPLAKKTLRLFVKCSNLRESVVGGLQIAVRGREGVVEVDDDRVRVPAQGLLQRRHVGRLHDQFCPPPAQVFRYGGGPVLRHGASAGLAGQGRPGRAQRAVQFTQQGKRGRGQVQGGGCHEKVPPGRQRSRPPHSGHVEKARESGPPAQPGGNLVRGGPDAFQGLWNVLLGKA</sequence>
<name>A0A345IL66_9DEIO</name>
<accession>A0A345IL66</accession>
<protein>
    <submittedName>
        <fullName evidence="2">Uncharacterized protein</fullName>
    </submittedName>
</protein>
<dbReference type="AlphaFoldDB" id="A0A345IL66"/>
<dbReference type="Proteomes" id="UP000253744">
    <property type="component" value="Plasmid pDrdA"/>
</dbReference>
<dbReference type="AntiFam" id="ANF00254">
    <property type="entry name" value="DNA repeat"/>
</dbReference>
<feature type="region of interest" description="Disordered" evidence="1">
    <location>
        <begin position="143"/>
        <end position="196"/>
    </location>
</feature>